<evidence type="ECO:0000256" key="1">
    <source>
        <dbReference type="ARBA" id="ARBA00004442"/>
    </source>
</evidence>
<dbReference type="Gene3D" id="3.30.1330.60">
    <property type="entry name" value="OmpA-like domain"/>
    <property type="match status" value="1"/>
</dbReference>
<dbReference type="InterPro" id="IPR006664">
    <property type="entry name" value="OMP_bac"/>
</dbReference>
<dbReference type="PANTHER" id="PTHR30329">
    <property type="entry name" value="STATOR ELEMENT OF FLAGELLAR MOTOR COMPLEX"/>
    <property type="match status" value="1"/>
</dbReference>
<evidence type="ECO:0000256" key="3">
    <source>
        <dbReference type="ARBA" id="ARBA00023237"/>
    </source>
</evidence>
<reference evidence="7" key="1">
    <citation type="journal article" date="2023" name="Comput. Struct. Biotechnol. J.">
        <title>Discovery of a novel marine Bacteroidetes with a rich repertoire of carbohydrate-active enzymes.</title>
        <authorList>
            <person name="Chen B."/>
            <person name="Liu G."/>
            <person name="Chen Q."/>
            <person name="Wang H."/>
            <person name="Liu L."/>
            <person name="Tang K."/>
        </authorList>
    </citation>
    <scope>NUCLEOTIDE SEQUENCE</scope>
    <source>
        <strain evidence="7">TK19036</strain>
    </source>
</reference>
<dbReference type="SUPFAM" id="SSF48452">
    <property type="entry name" value="TPR-like"/>
    <property type="match status" value="1"/>
</dbReference>
<dbReference type="PROSITE" id="PS50005">
    <property type="entry name" value="TPR"/>
    <property type="match status" value="1"/>
</dbReference>
<evidence type="ECO:0000256" key="4">
    <source>
        <dbReference type="PROSITE-ProRule" id="PRU00339"/>
    </source>
</evidence>
<keyword evidence="4" id="KW-0802">TPR repeat</keyword>
<dbReference type="SUPFAM" id="SSF82171">
    <property type="entry name" value="DPP6 N-terminal domain-like"/>
    <property type="match status" value="1"/>
</dbReference>
<dbReference type="InterPro" id="IPR011042">
    <property type="entry name" value="6-blade_b-propeller_TolB-like"/>
</dbReference>
<dbReference type="PANTHER" id="PTHR30329:SF21">
    <property type="entry name" value="LIPOPROTEIN YIAD-RELATED"/>
    <property type="match status" value="1"/>
</dbReference>
<evidence type="ECO:0000256" key="5">
    <source>
        <dbReference type="PROSITE-ProRule" id="PRU00473"/>
    </source>
</evidence>
<sequence>MHWVRILILLLYITSTSVVWGQSAKKLIKTGDKYYNRGFYDEAIKAYQEAAEQEPDDLTITYKIGLAFLESKFKHRALPFLQKVKENTEDSTSSLNYHLGLAYQYNHQFVEALTYFHFYRNVTENPYTVDQHIKQCNIGIEYVNNPKDVKIINISSLNSDNQDYAPLITADGSSLIFTSRREGSTGGKTAYDNNFYEDIYITHKQKNNWSAPEKISENINTYYHECGAAISPDGKTLFIYVDEGDGDIYVSTLEGTEWTPPIPLNQNINSPYRELSVSVNQDGTELYFSSNRPGGYGGFDIYVSKKDRRGQWAEPVNMGPKINTKEDEDAPFIHPKGDMLYFSSTGHLGMGGYDIFRSKLYEGKWSTPINMGYPINTAQDDIYFVIAENNTFGYYATAREDGLGGNDIYAIEMDKKDYQPASPKPIAKTKKTAPAKEKNVAYFTGKVTDASTGKAVYAELVLSDNHKNIVIDRQYSDPKTGTFRIAIPKGDNFGLTVEADGYLFFSQHFDAEKLKGKEIKKNIYLKKAEVGSVAILKNIFFNSGDAIIQSASIAELDRLYELLKGNPTLHIQINGHTDNVGDDAYNQKLSEQRAQAVAKYLLQYGIPAERVTSKGFGETRPLVSNDDETGGREINRRTEIEIVSIGTPMAEQQKEKGLDLFKF</sequence>
<evidence type="ECO:0000259" key="6">
    <source>
        <dbReference type="PROSITE" id="PS51123"/>
    </source>
</evidence>
<accession>A0AA49GMZ6</accession>
<dbReference type="SUPFAM" id="SSF103088">
    <property type="entry name" value="OmpA-like"/>
    <property type="match status" value="1"/>
</dbReference>
<reference evidence="7" key="2">
    <citation type="journal article" date="2024" name="Antonie Van Leeuwenhoek">
        <title>Roseihalotalea indica gen. nov., sp. nov., a halophilic Bacteroidetes from mesopelagic Southwest Indian Ocean with higher carbohydrate metabolic potential.</title>
        <authorList>
            <person name="Chen B."/>
            <person name="Zhang M."/>
            <person name="Lin D."/>
            <person name="Ye J."/>
            <person name="Tang K."/>
        </authorList>
    </citation>
    <scope>NUCLEOTIDE SEQUENCE</scope>
    <source>
        <strain evidence="7">TK19036</strain>
    </source>
</reference>
<keyword evidence="2 5" id="KW-0472">Membrane</keyword>
<proteinExistence type="predicted"/>
<name>A0AA49GMZ6_9BACT</name>
<dbReference type="Pfam" id="PF13414">
    <property type="entry name" value="TPR_11"/>
    <property type="match status" value="1"/>
</dbReference>
<comment type="subcellular location">
    <subcellularLocation>
        <location evidence="1">Cell outer membrane</location>
    </subcellularLocation>
</comment>
<feature type="domain" description="OmpA-like" evidence="6">
    <location>
        <begin position="528"/>
        <end position="646"/>
    </location>
</feature>
<dbReference type="InterPro" id="IPR036737">
    <property type="entry name" value="OmpA-like_sf"/>
</dbReference>
<dbReference type="GO" id="GO:0009279">
    <property type="term" value="C:cell outer membrane"/>
    <property type="evidence" value="ECO:0007669"/>
    <property type="project" value="UniProtKB-SubCell"/>
</dbReference>
<feature type="repeat" description="TPR" evidence="4">
    <location>
        <begin position="24"/>
        <end position="57"/>
    </location>
</feature>
<dbReference type="Pfam" id="PF00691">
    <property type="entry name" value="OmpA"/>
    <property type="match status" value="1"/>
</dbReference>
<evidence type="ECO:0000313" key="7">
    <source>
        <dbReference type="EMBL" id="WKN37168.1"/>
    </source>
</evidence>
<dbReference type="Gene3D" id="1.25.40.10">
    <property type="entry name" value="Tetratricopeptide repeat domain"/>
    <property type="match status" value="1"/>
</dbReference>
<dbReference type="CDD" id="cd07185">
    <property type="entry name" value="OmpA_C-like"/>
    <property type="match status" value="1"/>
</dbReference>
<dbReference type="InterPro" id="IPR050330">
    <property type="entry name" value="Bact_OuterMem_StrucFunc"/>
</dbReference>
<dbReference type="InterPro" id="IPR019734">
    <property type="entry name" value="TPR_rpt"/>
</dbReference>
<dbReference type="InterPro" id="IPR011659">
    <property type="entry name" value="WD40"/>
</dbReference>
<dbReference type="PRINTS" id="PR01021">
    <property type="entry name" value="OMPADOMAIN"/>
</dbReference>
<dbReference type="Pfam" id="PF07676">
    <property type="entry name" value="PD40"/>
    <property type="match status" value="4"/>
</dbReference>
<dbReference type="EMBL" id="CP120682">
    <property type="protein sequence ID" value="WKN37168.1"/>
    <property type="molecule type" value="Genomic_DNA"/>
</dbReference>
<organism evidence="7">
    <name type="scientific">Roseihalotalea indica</name>
    <dbReference type="NCBI Taxonomy" id="2867963"/>
    <lineage>
        <taxon>Bacteria</taxon>
        <taxon>Pseudomonadati</taxon>
        <taxon>Bacteroidota</taxon>
        <taxon>Cytophagia</taxon>
        <taxon>Cytophagales</taxon>
        <taxon>Catalimonadaceae</taxon>
        <taxon>Roseihalotalea</taxon>
    </lineage>
</organism>
<evidence type="ECO:0000256" key="2">
    <source>
        <dbReference type="ARBA" id="ARBA00023136"/>
    </source>
</evidence>
<protein>
    <submittedName>
        <fullName evidence="7">OmpA family protein</fullName>
    </submittedName>
</protein>
<dbReference type="InterPro" id="IPR011990">
    <property type="entry name" value="TPR-like_helical_dom_sf"/>
</dbReference>
<gene>
    <name evidence="7" type="ORF">K4G66_00410</name>
</gene>
<dbReference type="PROSITE" id="PS51123">
    <property type="entry name" value="OMPA_2"/>
    <property type="match status" value="1"/>
</dbReference>
<dbReference type="InterPro" id="IPR006665">
    <property type="entry name" value="OmpA-like"/>
</dbReference>
<dbReference type="Gene3D" id="2.120.10.30">
    <property type="entry name" value="TolB, C-terminal domain"/>
    <property type="match status" value="1"/>
</dbReference>
<dbReference type="AlphaFoldDB" id="A0AA49GMZ6"/>
<keyword evidence="3" id="KW-0998">Cell outer membrane</keyword>